<dbReference type="OrthoDB" id="9793589at2"/>
<evidence type="ECO:0000259" key="9">
    <source>
        <dbReference type="Pfam" id="PF00999"/>
    </source>
</evidence>
<dbReference type="PANTHER" id="PTHR32468">
    <property type="entry name" value="CATION/H + ANTIPORTER"/>
    <property type="match status" value="1"/>
</dbReference>
<keyword evidence="3" id="KW-0050">Antiport</keyword>
<feature type="domain" description="Cation/H+ exchanger transmembrane" evidence="9">
    <location>
        <begin position="12"/>
        <end position="381"/>
    </location>
</feature>
<keyword evidence="5 8" id="KW-1133">Transmembrane helix</keyword>
<accession>K4KJK3</accession>
<evidence type="ECO:0000313" key="11">
    <source>
        <dbReference type="Proteomes" id="UP000000466"/>
    </source>
</evidence>
<comment type="subcellular location">
    <subcellularLocation>
        <location evidence="1">Membrane</location>
        <topology evidence="1">Multi-pass membrane protein</topology>
    </subcellularLocation>
</comment>
<dbReference type="EMBL" id="CP003746">
    <property type="protein sequence ID" value="AFU99334.1"/>
    <property type="molecule type" value="Genomic_DNA"/>
</dbReference>
<evidence type="ECO:0000313" key="10">
    <source>
        <dbReference type="EMBL" id="AFU99334.1"/>
    </source>
</evidence>
<evidence type="ECO:0000256" key="8">
    <source>
        <dbReference type="SAM" id="Phobius"/>
    </source>
</evidence>
<feature type="transmembrane region" description="Helical" evidence="8">
    <location>
        <begin position="6"/>
        <end position="25"/>
    </location>
</feature>
<dbReference type="GO" id="GO:1902600">
    <property type="term" value="P:proton transmembrane transport"/>
    <property type="evidence" value="ECO:0007669"/>
    <property type="project" value="InterPro"/>
</dbReference>
<keyword evidence="6" id="KW-0406">Ion transport</keyword>
<feature type="transmembrane region" description="Helical" evidence="8">
    <location>
        <begin position="302"/>
        <end position="325"/>
    </location>
</feature>
<evidence type="ECO:0000256" key="5">
    <source>
        <dbReference type="ARBA" id="ARBA00022989"/>
    </source>
</evidence>
<feature type="transmembrane region" description="Helical" evidence="8">
    <location>
        <begin position="100"/>
        <end position="123"/>
    </location>
</feature>
<dbReference type="InterPro" id="IPR038770">
    <property type="entry name" value="Na+/solute_symporter_sf"/>
</dbReference>
<dbReference type="Pfam" id="PF00999">
    <property type="entry name" value="Na_H_Exchanger"/>
    <property type="match status" value="1"/>
</dbReference>
<dbReference type="KEGG" id="saga:M5M_10775"/>
<dbReference type="AlphaFoldDB" id="K4KJK3"/>
<dbReference type="STRING" id="1117647.M5M_10775"/>
<feature type="transmembrane region" description="Helical" evidence="8">
    <location>
        <begin position="135"/>
        <end position="159"/>
    </location>
</feature>
<feature type="transmembrane region" description="Helical" evidence="8">
    <location>
        <begin position="65"/>
        <end position="88"/>
    </location>
</feature>
<dbReference type="InterPro" id="IPR050794">
    <property type="entry name" value="CPA2_transporter"/>
</dbReference>
<dbReference type="RefSeq" id="WP_015047498.1">
    <property type="nucleotide sequence ID" value="NC_018868.3"/>
</dbReference>
<dbReference type="Gene3D" id="1.20.1530.20">
    <property type="match status" value="1"/>
</dbReference>
<feature type="transmembrane region" description="Helical" evidence="8">
    <location>
        <begin position="228"/>
        <end position="256"/>
    </location>
</feature>
<evidence type="ECO:0000256" key="1">
    <source>
        <dbReference type="ARBA" id="ARBA00004141"/>
    </source>
</evidence>
<dbReference type="Proteomes" id="UP000000466">
    <property type="component" value="Chromosome"/>
</dbReference>
<protein>
    <submittedName>
        <fullName evidence="10">Sodium/hydrogen exchanger</fullName>
    </submittedName>
</protein>
<feature type="transmembrane region" description="Helical" evidence="8">
    <location>
        <begin position="276"/>
        <end position="295"/>
    </location>
</feature>
<name>K4KJK3_SIMAS</name>
<feature type="transmembrane region" description="Helical" evidence="8">
    <location>
        <begin position="337"/>
        <end position="357"/>
    </location>
</feature>
<dbReference type="GO" id="GO:0015297">
    <property type="term" value="F:antiporter activity"/>
    <property type="evidence" value="ECO:0007669"/>
    <property type="project" value="UniProtKB-KW"/>
</dbReference>
<feature type="transmembrane region" description="Helical" evidence="8">
    <location>
        <begin position="32"/>
        <end position="53"/>
    </location>
</feature>
<keyword evidence="2" id="KW-0813">Transport</keyword>
<dbReference type="InterPro" id="IPR006153">
    <property type="entry name" value="Cation/H_exchanger_TM"/>
</dbReference>
<feature type="transmembrane region" description="Helical" evidence="8">
    <location>
        <begin position="364"/>
        <end position="385"/>
    </location>
</feature>
<sequence length="398" mass="43077">MPLSESFLLVLVAIFLLPWLVWRLINADQWAPLVVVQIVTGILLGPGIAGALWPAAHALVFTPQVLTALSGLAWWAVILFVFLAGLELDMRSAWASRRDTLTTATCALLMPLALGALVAWLLWRWLPGFEGPAASGLQFSAAVGMACAVTALPILMLFLQKLGVLRTAFGQRVLRYASLDDVAIWAVLALVLLDWERLGRQLVFLAALWPLALGVRRWMPSAKAPDRLAVALIWLLLMSLAADWAGLHFMVGAFLAGLLLDAEWFGHDWLDTSRELVLMLLMPVFFLSTGLRTDWALGGQMVFAVAGVLLVAAVVGKLAGVGLAGRLLGWQAGDAWRIGWLLQTKALIMILFANVLLDKGIISAAMFTALLLMAVASTVLTLPVVSRSMQSTPENTLS</sequence>
<evidence type="ECO:0000256" key="7">
    <source>
        <dbReference type="ARBA" id="ARBA00023136"/>
    </source>
</evidence>
<keyword evidence="11" id="KW-1185">Reference proteome</keyword>
<evidence type="ECO:0000256" key="4">
    <source>
        <dbReference type="ARBA" id="ARBA00022692"/>
    </source>
</evidence>
<gene>
    <name evidence="10" type="ordered locus">M5M_10775</name>
</gene>
<evidence type="ECO:0000256" key="2">
    <source>
        <dbReference type="ARBA" id="ARBA00022448"/>
    </source>
</evidence>
<reference evidence="10 11" key="1">
    <citation type="journal article" date="2013" name="Genome Announc.">
        <title>Complete genome sequence of Simiduia agarivorans SA1(T), a marine bacterium able to degrade a variety of polysaccharides.</title>
        <authorList>
            <person name="Lin S.Y."/>
            <person name="Shieh W.Y."/>
            <person name="Chen J.S."/>
            <person name="Tang S.L."/>
        </authorList>
    </citation>
    <scope>NUCLEOTIDE SEQUENCE [LARGE SCALE GENOMIC DNA]</scope>
    <source>
        <strain evidence="11">DSM 21679 / JCM 13881 / BCRC 17597 / SA1</strain>
    </source>
</reference>
<dbReference type="eggNOG" id="COG0475">
    <property type="taxonomic scope" value="Bacteria"/>
</dbReference>
<keyword evidence="4 8" id="KW-0812">Transmembrane</keyword>
<proteinExistence type="predicted"/>
<keyword evidence="7 8" id="KW-0472">Membrane</keyword>
<evidence type="ECO:0000256" key="3">
    <source>
        <dbReference type="ARBA" id="ARBA00022449"/>
    </source>
</evidence>
<evidence type="ECO:0000256" key="6">
    <source>
        <dbReference type="ARBA" id="ARBA00023065"/>
    </source>
</evidence>
<dbReference type="PANTHER" id="PTHR32468:SF0">
    <property type="entry name" value="K(+)_H(+) ANTIPORTER 1"/>
    <property type="match status" value="1"/>
</dbReference>
<organism evidence="10 11">
    <name type="scientific">Simiduia agarivorans (strain DSM 21679 / JCM 13881 / BCRC 17597 / SA1)</name>
    <dbReference type="NCBI Taxonomy" id="1117647"/>
    <lineage>
        <taxon>Bacteria</taxon>
        <taxon>Pseudomonadati</taxon>
        <taxon>Pseudomonadota</taxon>
        <taxon>Gammaproteobacteria</taxon>
        <taxon>Cellvibrionales</taxon>
        <taxon>Cellvibrionaceae</taxon>
        <taxon>Simiduia</taxon>
    </lineage>
</organism>
<dbReference type="GO" id="GO:0016020">
    <property type="term" value="C:membrane"/>
    <property type="evidence" value="ECO:0007669"/>
    <property type="project" value="UniProtKB-SubCell"/>
</dbReference>
<dbReference type="HOGENOM" id="CLU_005126_7_0_6"/>